<dbReference type="EMBL" id="ASJR01000012">
    <property type="protein sequence ID" value="ERP31519.1"/>
    <property type="molecule type" value="Genomic_DNA"/>
</dbReference>
<proteinExistence type="predicted"/>
<keyword evidence="2" id="KW-1185">Reference proteome</keyword>
<organism evidence="1 2">
    <name type="scientific">Chitinivibrio alkaliphilus ACht1</name>
    <dbReference type="NCBI Taxonomy" id="1313304"/>
    <lineage>
        <taxon>Bacteria</taxon>
        <taxon>Pseudomonadati</taxon>
        <taxon>Fibrobacterota</taxon>
        <taxon>Chitinivibrionia</taxon>
        <taxon>Chitinivibrionales</taxon>
        <taxon>Chitinivibrionaceae</taxon>
        <taxon>Chitinivibrio</taxon>
    </lineage>
</organism>
<comment type="caution">
    <text evidence="1">The sequence shown here is derived from an EMBL/GenBank/DDBJ whole genome shotgun (WGS) entry which is preliminary data.</text>
</comment>
<dbReference type="RefSeq" id="WP_022637017.1">
    <property type="nucleotide sequence ID" value="NZ_ASJR01000012.1"/>
</dbReference>
<dbReference type="AlphaFoldDB" id="U7D4S8"/>
<name>U7D4S8_9BACT</name>
<accession>U7D4S8</accession>
<dbReference type="Proteomes" id="UP000017148">
    <property type="component" value="Unassembled WGS sequence"/>
</dbReference>
<sequence length="345" mass="39593">MHLSFSHHLLTESNTIELVSLWNRLFQKDPPLAQALLGMLTGIEDISTQGRITGLRPGAHDSITLQLTEPKRHGFAPALITYLPGLQNRYRSSLEGKNIVYTIADTTQPPYAAEIRLEYQEQYDPLIALSLNRVDATLLYQDDNIDAMKRRIGPQQVEQIDEAILFLSFGDGLSQEEREFLWGVVRSEPLLDQLSQRGENLDRILPRETPLPYILASPHGIPPQAPVELLYSSFDPLTYATAVALSFQLQQRGIQTRLIPQENRSRERMDGTHMIQVGRVDRSFLSRDRADVFLADYWFQGRRTEDERIQSFRQKTLFSLPLYLAIQDDLVLQETGNIYRRNDDE</sequence>
<evidence type="ECO:0000313" key="1">
    <source>
        <dbReference type="EMBL" id="ERP31519.1"/>
    </source>
</evidence>
<gene>
    <name evidence="1" type="ORF">CALK_1564</name>
</gene>
<dbReference type="STRING" id="1313304.CALK_1564"/>
<reference evidence="1 2" key="1">
    <citation type="journal article" date="2013" name="Environ. Microbiol.">
        <title>Genome analysis of Chitinivibrio alkaliphilus gen. nov., sp. nov., a novel extremely haloalkaliphilic anaerobic chitinolytic bacterium from the candidate phylum Termite Group 3.</title>
        <authorList>
            <person name="Sorokin D.Y."/>
            <person name="Gumerov V.M."/>
            <person name="Rakitin A.L."/>
            <person name="Beletsky A.V."/>
            <person name="Damste J.S."/>
            <person name="Muyzer G."/>
            <person name="Mardanov A.V."/>
            <person name="Ravin N.V."/>
        </authorList>
    </citation>
    <scope>NUCLEOTIDE SEQUENCE [LARGE SCALE GENOMIC DNA]</scope>
    <source>
        <strain evidence="1 2">ACht1</strain>
    </source>
</reference>
<evidence type="ECO:0000313" key="2">
    <source>
        <dbReference type="Proteomes" id="UP000017148"/>
    </source>
</evidence>
<protein>
    <submittedName>
        <fullName evidence="1">Uncharacterized protein</fullName>
    </submittedName>
</protein>